<evidence type="ECO:0000313" key="2">
    <source>
        <dbReference type="EMBL" id="KAL3513356.1"/>
    </source>
</evidence>
<name>A0ABD2Z3E5_9GENT</name>
<accession>A0ABD2Z3E5</accession>
<dbReference type="EMBL" id="JBJUIK010000011">
    <property type="protein sequence ID" value="KAL3513356.1"/>
    <property type="molecule type" value="Genomic_DNA"/>
</dbReference>
<reference evidence="2 3" key="1">
    <citation type="submission" date="2024-11" db="EMBL/GenBank/DDBJ databases">
        <title>A near-complete genome assembly of Cinchona calisaya.</title>
        <authorList>
            <person name="Lian D.C."/>
            <person name="Zhao X.W."/>
            <person name="Wei L."/>
        </authorList>
    </citation>
    <scope>NUCLEOTIDE SEQUENCE [LARGE SCALE GENOMIC DNA]</scope>
    <source>
        <tissue evidence="2">Nenye</tissue>
    </source>
</reference>
<comment type="caution">
    <text evidence="2">The sequence shown here is derived from an EMBL/GenBank/DDBJ whole genome shotgun (WGS) entry which is preliminary data.</text>
</comment>
<organism evidence="2 3">
    <name type="scientific">Cinchona calisaya</name>
    <dbReference type="NCBI Taxonomy" id="153742"/>
    <lineage>
        <taxon>Eukaryota</taxon>
        <taxon>Viridiplantae</taxon>
        <taxon>Streptophyta</taxon>
        <taxon>Embryophyta</taxon>
        <taxon>Tracheophyta</taxon>
        <taxon>Spermatophyta</taxon>
        <taxon>Magnoliopsida</taxon>
        <taxon>eudicotyledons</taxon>
        <taxon>Gunneridae</taxon>
        <taxon>Pentapetalae</taxon>
        <taxon>asterids</taxon>
        <taxon>lamiids</taxon>
        <taxon>Gentianales</taxon>
        <taxon>Rubiaceae</taxon>
        <taxon>Cinchonoideae</taxon>
        <taxon>Cinchoneae</taxon>
        <taxon>Cinchona</taxon>
    </lineage>
</organism>
<dbReference type="Proteomes" id="UP001630127">
    <property type="component" value="Unassembled WGS sequence"/>
</dbReference>
<proteinExistence type="predicted"/>
<evidence type="ECO:0000313" key="3">
    <source>
        <dbReference type="Proteomes" id="UP001630127"/>
    </source>
</evidence>
<gene>
    <name evidence="2" type="ORF">ACH5RR_026073</name>
</gene>
<evidence type="ECO:0000256" key="1">
    <source>
        <dbReference type="SAM" id="MobiDB-lite"/>
    </source>
</evidence>
<protein>
    <submittedName>
        <fullName evidence="2">Uncharacterized protein</fullName>
    </submittedName>
</protein>
<dbReference type="AlphaFoldDB" id="A0ABD2Z3E5"/>
<sequence length="136" mass="15165">MVHPQTWVSFSGTSVPVATISTSWRSNRKKTQSTCGGEERDKTPLSQLASLGSLGASSPRVIPAPNIFACQERIYPGMEYLSHQVDDSTFRSRVENEASEGMEENKDIKDDYMPIEEVYKNEFVTPIGVPMETKFA</sequence>
<keyword evidence="3" id="KW-1185">Reference proteome</keyword>
<feature type="region of interest" description="Disordered" evidence="1">
    <location>
        <begin position="23"/>
        <end position="44"/>
    </location>
</feature>